<keyword evidence="3" id="KW-1185">Reference proteome</keyword>
<sequence length="115" mass="12047">MPRTLPLIACLLLAACASLQQPDPATLDCAGLAQAVADTSLVLSRERTNLRAPVTLNIGLGGAVGSHGSIGVGFGLPVGTPRADDDRIQALEERLARLQSLQRQRQCPPTTAKRP</sequence>
<feature type="chain" id="PRO_5046782734" description="Lipoprotein" evidence="1">
    <location>
        <begin position="21"/>
        <end position="115"/>
    </location>
</feature>
<protein>
    <recommendedName>
        <fullName evidence="4">Lipoprotein</fullName>
    </recommendedName>
</protein>
<evidence type="ECO:0000256" key="1">
    <source>
        <dbReference type="SAM" id="SignalP"/>
    </source>
</evidence>
<reference evidence="2 3" key="1">
    <citation type="submission" date="2023-01" db="EMBL/GenBank/DDBJ databases">
        <title>Novel species of the genus Vogesella isolated from rivers.</title>
        <authorList>
            <person name="Lu H."/>
        </authorList>
    </citation>
    <scope>NUCLEOTIDE SEQUENCE [LARGE SCALE GENOMIC DNA]</scope>
    <source>
        <strain evidence="2 3">DC21W</strain>
    </source>
</reference>
<gene>
    <name evidence="2" type="ORF">PQU95_13080</name>
</gene>
<evidence type="ECO:0000313" key="2">
    <source>
        <dbReference type="EMBL" id="MDC7718146.1"/>
    </source>
</evidence>
<evidence type="ECO:0008006" key="4">
    <source>
        <dbReference type="Google" id="ProtNLM"/>
    </source>
</evidence>
<accession>A0ABT5J0Z5</accession>
<feature type="signal peptide" evidence="1">
    <location>
        <begin position="1"/>
        <end position="20"/>
    </location>
</feature>
<keyword evidence="1" id="KW-0732">Signal</keyword>
<organism evidence="2 3">
    <name type="scientific">Vogesella aquatica</name>
    <dbReference type="NCBI Taxonomy" id="2984206"/>
    <lineage>
        <taxon>Bacteria</taxon>
        <taxon>Pseudomonadati</taxon>
        <taxon>Pseudomonadota</taxon>
        <taxon>Betaproteobacteria</taxon>
        <taxon>Neisseriales</taxon>
        <taxon>Chromobacteriaceae</taxon>
        <taxon>Vogesella</taxon>
    </lineage>
</organism>
<dbReference type="Proteomes" id="UP001219956">
    <property type="component" value="Unassembled WGS sequence"/>
</dbReference>
<dbReference type="EMBL" id="JAQQLF010000016">
    <property type="protein sequence ID" value="MDC7718146.1"/>
    <property type="molecule type" value="Genomic_DNA"/>
</dbReference>
<dbReference type="PROSITE" id="PS51257">
    <property type="entry name" value="PROKAR_LIPOPROTEIN"/>
    <property type="match status" value="1"/>
</dbReference>
<comment type="caution">
    <text evidence="2">The sequence shown here is derived from an EMBL/GenBank/DDBJ whole genome shotgun (WGS) entry which is preliminary data.</text>
</comment>
<dbReference type="RefSeq" id="WP_272752415.1">
    <property type="nucleotide sequence ID" value="NZ_JAQQLF010000016.1"/>
</dbReference>
<evidence type="ECO:0000313" key="3">
    <source>
        <dbReference type="Proteomes" id="UP001219956"/>
    </source>
</evidence>
<name>A0ABT5J0Z5_9NEIS</name>
<proteinExistence type="predicted"/>